<evidence type="ECO:0000256" key="1">
    <source>
        <dbReference type="SAM" id="Phobius"/>
    </source>
</evidence>
<organism evidence="2 3">
    <name type="scientific">Candidatus Sungiibacteriota bacterium</name>
    <dbReference type="NCBI Taxonomy" id="2750080"/>
    <lineage>
        <taxon>Bacteria</taxon>
        <taxon>Candidatus Sungiibacteriota</taxon>
    </lineage>
</organism>
<keyword evidence="1" id="KW-1133">Transmembrane helix</keyword>
<keyword evidence="1" id="KW-0472">Membrane</keyword>
<accession>A0A931WNF6</accession>
<dbReference type="EMBL" id="JACOZA010000096">
    <property type="protein sequence ID" value="MBI2097269.1"/>
    <property type="molecule type" value="Genomic_DNA"/>
</dbReference>
<gene>
    <name evidence="2" type="ORF">HYT40_03970</name>
</gene>
<evidence type="ECO:0000313" key="2">
    <source>
        <dbReference type="EMBL" id="MBI2097269.1"/>
    </source>
</evidence>
<proteinExistence type="predicted"/>
<keyword evidence="1" id="KW-0812">Transmembrane</keyword>
<feature type="transmembrane region" description="Helical" evidence="1">
    <location>
        <begin position="59"/>
        <end position="79"/>
    </location>
</feature>
<dbReference type="Proteomes" id="UP000724148">
    <property type="component" value="Unassembled WGS sequence"/>
</dbReference>
<dbReference type="AlphaFoldDB" id="A0A931WNF6"/>
<protein>
    <submittedName>
        <fullName evidence="2">Uncharacterized protein</fullName>
    </submittedName>
</protein>
<comment type="caution">
    <text evidence="2">The sequence shown here is derived from an EMBL/GenBank/DDBJ whole genome shotgun (WGS) entry which is preliminary data.</text>
</comment>
<name>A0A931WNF6_9BACT</name>
<reference evidence="2" key="1">
    <citation type="submission" date="2020-07" db="EMBL/GenBank/DDBJ databases">
        <title>Huge and variable diversity of episymbiotic CPR bacteria and DPANN archaea in groundwater ecosystems.</title>
        <authorList>
            <person name="He C.Y."/>
            <person name="Keren R."/>
            <person name="Whittaker M."/>
            <person name="Farag I.F."/>
            <person name="Doudna J."/>
            <person name="Cate J.H.D."/>
            <person name="Banfield J.F."/>
        </authorList>
    </citation>
    <scope>NUCLEOTIDE SEQUENCE</scope>
    <source>
        <strain evidence="2">NC_groundwater_193_Ag_S-0.1um_51_7</strain>
    </source>
</reference>
<evidence type="ECO:0000313" key="3">
    <source>
        <dbReference type="Proteomes" id="UP000724148"/>
    </source>
</evidence>
<sequence>MFYWGYSLRSPLNIGIRHVLPTFPFIYLLISREVVLWVRGKFNPSPANWREWLVSLYRMYLAPIPRFLVLAALFIWLILETLLSYPHFISYYNELADGSAYGYRIAVDSNYDWGQDLKRLVKYADENQIPKVSLDFFGGGSPRYYLGDRFEPWWSAQGPASGYFAISATFLQGAMGRTAPGFIRNPEDAYEWLSSYQPIGRAGYSIFIYKLP</sequence>